<feature type="region of interest" description="Disordered" evidence="1">
    <location>
        <begin position="224"/>
        <end position="243"/>
    </location>
</feature>
<protein>
    <submittedName>
        <fullName evidence="2">Nuclear factor of activated T-cells 5</fullName>
    </submittedName>
</protein>
<organism evidence="2">
    <name type="scientific">Rhipicephalus appendiculatus</name>
    <name type="common">Brown ear tick</name>
    <dbReference type="NCBI Taxonomy" id="34631"/>
    <lineage>
        <taxon>Eukaryota</taxon>
        <taxon>Metazoa</taxon>
        <taxon>Ecdysozoa</taxon>
        <taxon>Arthropoda</taxon>
        <taxon>Chelicerata</taxon>
        <taxon>Arachnida</taxon>
        <taxon>Acari</taxon>
        <taxon>Parasitiformes</taxon>
        <taxon>Ixodida</taxon>
        <taxon>Ixodoidea</taxon>
        <taxon>Ixodidae</taxon>
        <taxon>Rhipicephalinae</taxon>
        <taxon>Rhipicephalus</taxon>
        <taxon>Rhipicephalus</taxon>
    </lineage>
</organism>
<evidence type="ECO:0000313" key="2">
    <source>
        <dbReference type="EMBL" id="JAP85504.1"/>
    </source>
</evidence>
<dbReference type="AlphaFoldDB" id="A0A131Z252"/>
<accession>A0A131Z252</accession>
<feature type="region of interest" description="Disordered" evidence="1">
    <location>
        <begin position="52"/>
        <end position="93"/>
    </location>
</feature>
<sequence>MLPPCSVEQLMGVTSETVTPAHTAAASATFECESQWSALTTAHQSQTENAAKPLWGQMNCESASTEPDLEGRPSEMQPLENTSASFTDEQQFKKQKVKDAPVLSLSSWPANSLEQQVQSMDFTCTGVKTEVASNWPDSLNGMLSQPEPKVPVVFGDKVIMDPGPVGVSSAPSAQFSVTGTFDGNPQCQDSMAAGAFGLTSFEAAAQPVSQPQTLVVETSLGGVSRDQAPQSAQQAQSQAQGPNMDHISAMSMLPESELLRMINPNAFDNV</sequence>
<feature type="compositionally biased region" description="Low complexity" evidence="1">
    <location>
        <begin position="227"/>
        <end position="240"/>
    </location>
</feature>
<proteinExistence type="predicted"/>
<evidence type="ECO:0000256" key="1">
    <source>
        <dbReference type="SAM" id="MobiDB-lite"/>
    </source>
</evidence>
<dbReference type="EMBL" id="GEDV01003053">
    <property type="protein sequence ID" value="JAP85504.1"/>
    <property type="molecule type" value="Transcribed_RNA"/>
</dbReference>
<name>A0A131Z252_RHIAP</name>
<feature type="compositionally biased region" description="Polar residues" evidence="1">
    <location>
        <begin position="79"/>
        <end position="89"/>
    </location>
</feature>
<reference evidence="2" key="1">
    <citation type="journal article" date="2016" name="Ticks Tick Borne Dis.">
        <title>De novo assembly and annotation of the salivary gland transcriptome of Rhipicephalus appendiculatus male and female ticks during blood feeding.</title>
        <authorList>
            <person name="de Castro M.H."/>
            <person name="de Klerk D."/>
            <person name="Pienaar R."/>
            <person name="Latif A.A."/>
            <person name="Rees D.J."/>
            <person name="Mans B.J."/>
        </authorList>
    </citation>
    <scope>NUCLEOTIDE SEQUENCE</scope>
    <source>
        <tissue evidence="2">Salivary glands</tissue>
    </source>
</reference>